<evidence type="ECO:0000256" key="6">
    <source>
        <dbReference type="SAM" id="Phobius"/>
    </source>
</evidence>
<feature type="domain" description="GYF" evidence="8">
    <location>
        <begin position="11"/>
        <end position="57"/>
    </location>
</feature>
<dbReference type="AlphaFoldDB" id="A0A344J809"/>
<dbReference type="Pfam" id="PF14237">
    <property type="entry name" value="GYF_2"/>
    <property type="match status" value="1"/>
</dbReference>
<dbReference type="PANTHER" id="PTHR36115">
    <property type="entry name" value="PROLINE-RICH ANTIGEN HOMOLOG-RELATED"/>
    <property type="match status" value="1"/>
</dbReference>
<keyword evidence="3 6" id="KW-0812">Transmembrane</keyword>
<gene>
    <name evidence="9" type="ORF">DCD74_11185</name>
</gene>
<accession>A0A344J809</accession>
<feature type="transmembrane region" description="Helical" evidence="6">
    <location>
        <begin position="144"/>
        <end position="165"/>
    </location>
</feature>
<evidence type="ECO:0000256" key="3">
    <source>
        <dbReference type="ARBA" id="ARBA00022692"/>
    </source>
</evidence>
<keyword evidence="4 6" id="KW-1133">Transmembrane helix</keyword>
<keyword evidence="10" id="KW-1185">Reference proteome</keyword>
<name>A0A344J809_9GAMM</name>
<keyword evidence="5 6" id="KW-0472">Membrane</keyword>
<dbReference type="PANTHER" id="PTHR36115:SF6">
    <property type="entry name" value="PROLINE-RICH ANTIGEN HOMOLOG"/>
    <property type="match status" value="1"/>
</dbReference>
<evidence type="ECO:0000256" key="1">
    <source>
        <dbReference type="ARBA" id="ARBA00004651"/>
    </source>
</evidence>
<dbReference type="GO" id="GO:0005886">
    <property type="term" value="C:plasma membrane"/>
    <property type="evidence" value="ECO:0007669"/>
    <property type="project" value="UniProtKB-SubCell"/>
</dbReference>
<dbReference type="InterPro" id="IPR025640">
    <property type="entry name" value="GYF_2"/>
</dbReference>
<evidence type="ECO:0000259" key="8">
    <source>
        <dbReference type="Pfam" id="PF14237"/>
    </source>
</evidence>
<dbReference type="SUPFAM" id="SSF55277">
    <property type="entry name" value="GYF domain"/>
    <property type="match status" value="1"/>
</dbReference>
<feature type="transmembrane region" description="Helical" evidence="6">
    <location>
        <begin position="201"/>
        <end position="220"/>
    </location>
</feature>
<dbReference type="Pfam" id="PF06271">
    <property type="entry name" value="RDD"/>
    <property type="match status" value="1"/>
</dbReference>
<proteinExistence type="predicted"/>
<dbReference type="InterPro" id="IPR051791">
    <property type="entry name" value="Pra-immunoreactive"/>
</dbReference>
<dbReference type="OrthoDB" id="9793824at2"/>
<keyword evidence="2" id="KW-1003">Cell membrane</keyword>
<dbReference type="Proteomes" id="UP000251842">
    <property type="component" value="Chromosome"/>
</dbReference>
<comment type="subcellular location">
    <subcellularLocation>
        <location evidence="1">Cell membrane</location>
        <topology evidence="1">Multi-pass membrane protein</topology>
    </subcellularLocation>
</comment>
<dbReference type="KEGG" id="lue:DCD74_11185"/>
<evidence type="ECO:0000256" key="5">
    <source>
        <dbReference type="ARBA" id="ARBA00023136"/>
    </source>
</evidence>
<dbReference type="Gene3D" id="3.30.1490.40">
    <property type="match status" value="1"/>
</dbReference>
<protein>
    <submittedName>
        <fullName evidence="9">Transporter</fullName>
    </submittedName>
</protein>
<evidence type="ECO:0000313" key="9">
    <source>
        <dbReference type="EMBL" id="AXA85169.1"/>
    </source>
</evidence>
<organism evidence="9 10">
    <name type="scientific">Solilutibacter oculi</name>
    <dbReference type="NCBI Taxonomy" id="2698682"/>
    <lineage>
        <taxon>Bacteria</taxon>
        <taxon>Pseudomonadati</taxon>
        <taxon>Pseudomonadota</taxon>
        <taxon>Gammaproteobacteria</taxon>
        <taxon>Lysobacterales</taxon>
        <taxon>Lysobacteraceae</taxon>
        <taxon>Solilutibacter</taxon>
    </lineage>
</organism>
<feature type="transmembrane region" description="Helical" evidence="6">
    <location>
        <begin position="258"/>
        <end position="282"/>
    </location>
</feature>
<evidence type="ECO:0000256" key="2">
    <source>
        <dbReference type="ARBA" id="ARBA00022475"/>
    </source>
</evidence>
<evidence type="ECO:0000256" key="4">
    <source>
        <dbReference type="ARBA" id="ARBA00022989"/>
    </source>
</evidence>
<feature type="domain" description="RDD" evidence="7">
    <location>
        <begin position="94"/>
        <end position="232"/>
    </location>
</feature>
<dbReference type="RefSeq" id="WP_112927380.1">
    <property type="nucleotide sequence ID" value="NZ_CP029556.1"/>
</dbReference>
<evidence type="ECO:0000313" key="10">
    <source>
        <dbReference type="Proteomes" id="UP000251842"/>
    </source>
</evidence>
<reference evidence="10" key="1">
    <citation type="submission" date="2018-05" db="EMBL/GenBank/DDBJ databases">
        <title>Luteimonas pekinense sp. nov., isolated from human Meibomian gland secretions, Beijing, China.</title>
        <authorList>
            <person name="Wen T."/>
            <person name="Bai H."/>
            <person name="Lv H."/>
        </authorList>
    </citation>
    <scope>NUCLEOTIDE SEQUENCE [LARGE SCALE GENOMIC DNA]</scope>
    <source>
        <strain evidence="10">83-4</strain>
    </source>
</reference>
<feature type="transmembrane region" description="Helical" evidence="6">
    <location>
        <begin position="101"/>
        <end position="124"/>
    </location>
</feature>
<dbReference type="InterPro" id="IPR035445">
    <property type="entry name" value="GYF-like_dom_sf"/>
</dbReference>
<sequence length="288" mass="31039">MTDPATPAAEWFHVDAARQQQGPHSADELVARYARGELRADTLVWKAGMADWLPLAQALTLPAPPQAMPAHDPLPSAASIMQPGAAIDRSDIVYAGFWRRFAASVLDSFVVSIASYAILIPAMLLGGLNMADMESGGAADPSRMLMTLVPAYLLMIVLQAVYFAWMHSRPAQATLGKMAVGIKVARPDGTTISFWRGIGRYFGLILSAIPLYIGFIMAGFTDHKRALHDMVSDTVVVDRWAFTTHPQLQKRGLDGVTIAVLVIYGLLLLLVAGLVILMAAVAGSGQWQ</sequence>
<dbReference type="InterPro" id="IPR010432">
    <property type="entry name" value="RDD"/>
</dbReference>
<dbReference type="EMBL" id="CP029556">
    <property type="protein sequence ID" value="AXA85169.1"/>
    <property type="molecule type" value="Genomic_DNA"/>
</dbReference>
<evidence type="ECO:0000259" key="7">
    <source>
        <dbReference type="Pfam" id="PF06271"/>
    </source>
</evidence>